<accession>A0A7W8QIK0</accession>
<name>A0A7W8QIK0_9ACTN</name>
<comment type="caution">
    <text evidence="1">The sequence shown here is derived from an EMBL/GenBank/DDBJ whole genome shotgun (WGS) entry which is preliminary data.</text>
</comment>
<organism evidence="1 2">
    <name type="scientific">Nocardiopsis composta</name>
    <dbReference type="NCBI Taxonomy" id="157465"/>
    <lineage>
        <taxon>Bacteria</taxon>
        <taxon>Bacillati</taxon>
        <taxon>Actinomycetota</taxon>
        <taxon>Actinomycetes</taxon>
        <taxon>Streptosporangiales</taxon>
        <taxon>Nocardiopsidaceae</taxon>
        <taxon>Nocardiopsis</taxon>
    </lineage>
</organism>
<reference evidence="1 2" key="1">
    <citation type="submission" date="2020-08" db="EMBL/GenBank/DDBJ databases">
        <title>Sequencing the genomes of 1000 actinobacteria strains.</title>
        <authorList>
            <person name="Klenk H.-P."/>
        </authorList>
    </citation>
    <scope>NUCLEOTIDE SEQUENCE [LARGE SCALE GENOMIC DNA]</scope>
    <source>
        <strain evidence="1 2">DSM 44551</strain>
    </source>
</reference>
<dbReference type="GO" id="GO:0003676">
    <property type="term" value="F:nucleic acid binding"/>
    <property type="evidence" value="ECO:0007669"/>
    <property type="project" value="InterPro"/>
</dbReference>
<dbReference type="AlphaFoldDB" id="A0A7W8QIK0"/>
<keyword evidence="2" id="KW-1185">Reference proteome</keyword>
<dbReference type="Proteomes" id="UP000572635">
    <property type="component" value="Unassembled WGS sequence"/>
</dbReference>
<evidence type="ECO:0000313" key="1">
    <source>
        <dbReference type="EMBL" id="MBB5430383.1"/>
    </source>
</evidence>
<dbReference type="EMBL" id="JACHDB010000001">
    <property type="protein sequence ID" value="MBB5430383.1"/>
    <property type="molecule type" value="Genomic_DNA"/>
</dbReference>
<dbReference type="Gene3D" id="3.30.420.10">
    <property type="entry name" value="Ribonuclease H-like superfamily/Ribonuclease H"/>
    <property type="match status" value="1"/>
</dbReference>
<proteinExistence type="predicted"/>
<protein>
    <submittedName>
        <fullName evidence="1">Uncharacterized protein</fullName>
    </submittedName>
</protein>
<dbReference type="InterPro" id="IPR036397">
    <property type="entry name" value="RNaseH_sf"/>
</dbReference>
<sequence length="56" mass="6282">MKPFYGTEFIEGDRTIDLISIGMVREDGTEYHAVAADARHLKTRAEYLAGITEKHG</sequence>
<evidence type="ECO:0000313" key="2">
    <source>
        <dbReference type="Proteomes" id="UP000572635"/>
    </source>
</evidence>
<gene>
    <name evidence="1" type="ORF">HDA36_000467</name>
</gene>
<dbReference type="RefSeq" id="WP_184388231.1">
    <property type="nucleotide sequence ID" value="NZ_BAAAJD010000056.1"/>
</dbReference>